<evidence type="ECO:0008006" key="5">
    <source>
        <dbReference type="Google" id="ProtNLM"/>
    </source>
</evidence>
<evidence type="ECO:0000313" key="4">
    <source>
        <dbReference type="Proteomes" id="UP001156905"/>
    </source>
</evidence>
<comment type="caution">
    <text evidence="3">The sequence shown here is derived from an EMBL/GenBank/DDBJ whole genome shotgun (WGS) entry which is preliminary data.</text>
</comment>
<gene>
    <name evidence="3" type="ORF">GCM10007857_79380</name>
</gene>
<feature type="transmembrane region" description="Helical" evidence="2">
    <location>
        <begin position="36"/>
        <end position="65"/>
    </location>
</feature>
<proteinExistence type="predicted"/>
<dbReference type="EMBL" id="BSOW01000044">
    <property type="protein sequence ID" value="GLR91221.1"/>
    <property type="molecule type" value="Genomic_DNA"/>
</dbReference>
<keyword evidence="2" id="KW-1133">Transmembrane helix</keyword>
<keyword evidence="2" id="KW-0812">Transmembrane</keyword>
<name>A0ABQ6BF34_9BRAD</name>
<evidence type="ECO:0000256" key="2">
    <source>
        <dbReference type="SAM" id="Phobius"/>
    </source>
</evidence>
<evidence type="ECO:0000313" key="3">
    <source>
        <dbReference type="EMBL" id="GLR91221.1"/>
    </source>
</evidence>
<dbReference type="RefSeq" id="WP_284274455.1">
    <property type="nucleotide sequence ID" value="NZ_BSOW01000044.1"/>
</dbReference>
<dbReference type="Proteomes" id="UP001156905">
    <property type="component" value="Unassembled WGS sequence"/>
</dbReference>
<reference evidence="4" key="1">
    <citation type="journal article" date="2019" name="Int. J. Syst. Evol. Microbiol.">
        <title>The Global Catalogue of Microorganisms (GCM) 10K type strain sequencing project: providing services to taxonomists for standard genome sequencing and annotation.</title>
        <authorList>
            <consortium name="The Broad Institute Genomics Platform"/>
            <consortium name="The Broad Institute Genome Sequencing Center for Infectious Disease"/>
            <person name="Wu L."/>
            <person name="Ma J."/>
        </authorList>
    </citation>
    <scope>NUCLEOTIDE SEQUENCE [LARGE SCALE GENOMIC DNA]</scope>
    <source>
        <strain evidence="4">NBRC 102520</strain>
    </source>
</reference>
<accession>A0ABQ6BF34</accession>
<protein>
    <recommendedName>
        <fullName evidence="5">Serine acetyltransferase</fullName>
    </recommendedName>
</protein>
<keyword evidence="2" id="KW-0472">Membrane</keyword>
<sequence>MTHQPTPLPAMTHDAEAAATHADAQAPRRSRDLLGVAYLATIGVVMVAWIGGLIWAGVAVVSWLIF</sequence>
<feature type="region of interest" description="Disordered" evidence="1">
    <location>
        <begin position="1"/>
        <end position="28"/>
    </location>
</feature>
<organism evidence="3 4">
    <name type="scientific">Bradyrhizobium iriomotense</name>
    <dbReference type="NCBI Taxonomy" id="441950"/>
    <lineage>
        <taxon>Bacteria</taxon>
        <taxon>Pseudomonadati</taxon>
        <taxon>Pseudomonadota</taxon>
        <taxon>Alphaproteobacteria</taxon>
        <taxon>Hyphomicrobiales</taxon>
        <taxon>Nitrobacteraceae</taxon>
        <taxon>Bradyrhizobium</taxon>
    </lineage>
</organism>
<keyword evidence="4" id="KW-1185">Reference proteome</keyword>
<evidence type="ECO:0000256" key="1">
    <source>
        <dbReference type="SAM" id="MobiDB-lite"/>
    </source>
</evidence>